<sequence length="187" mass="19832">MEPVDRLYTIDGLPVQVSAQGPPDGRTVVLLDMSRTAGSPYQELRDRLHVAKVQTVGISARSPLSDKAIVAILDSLSIRCAVLVGDGRCAEIAWLTAAHHPQRITGLVVIDGGHPGTAHNDSGDALCPQVFADTTALVSSRGAGSIARASRRHVRGDFRIADLAGTRGSRHFIAQLSTEIVMHTLSV</sequence>
<dbReference type="KEGG" id="mfre:EXE63_25620"/>
<evidence type="ECO:0000313" key="2">
    <source>
        <dbReference type="Proteomes" id="UP000501849"/>
    </source>
</evidence>
<keyword evidence="2" id="KW-1185">Reference proteome</keyword>
<dbReference type="Proteomes" id="UP000501849">
    <property type="component" value="Chromosome"/>
</dbReference>
<reference evidence="1 2" key="1">
    <citation type="submission" date="2019-04" db="EMBL/GenBank/DDBJ databases">
        <title>Draft, Whole-Genome Sequence of the Anthracene-degrading Mycobacterium frederiksbergense LB501T, Isolated from a Polycyclic Aromatic Hydrocarbon (PAH)-Contaminated Soil.</title>
        <authorList>
            <person name="Augelletti F."/>
        </authorList>
    </citation>
    <scope>NUCLEOTIDE SEQUENCE [LARGE SCALE GENOMIC DNA]</scope>
    <source>
        <strain evidence="1 2">LB 501T</strain>
    </source>
</reference>
<dbReference type="InterPro" id="IPR029058">
    <property type="entry name" value="AB_hydrolase_fold"/>
</dbReference>
<dbReference type="SUPFAM" id="SSF53474">
    <property type="entry name" value="alpha/beta-Hydrolases"/>
    <property type="match status" value="1"/>
</dbReference>
<gene>
    <name evidence="1" type="ORF">EXE63_25620</name>
</gene>
<dbReference type="Gene3D" id="3.40.50.1820">
    <property type="entry name" value="alpha/beta hydrolase"/>
    <property type="match status" value="1"/>
</dbReference>
<accession>A0A6H0S8G1</accession>
<keyword evidence="1" id="KW-0378">Hydrolase</keyword>
<organism evidence="1 2">
    <name type="scientific">Mycolicibacterium frederiksbergense</name>
    <dbReference type="NCBI Taxonomy" id="117567"/>
    <lineage>
        <taxon>Bacteria</taxon>
        <taxon>Bacillati</taxon>
        <taxon>Actinomycetota</taxon>
        <taxon>Actinomycetes</taxon>
        <taxon>Mycobacteriales</taxon>
        <taxon>Mycobacteriaceae</taxon>
        <taxon>Mycolicibacterium</taxon>
    </lineage>
</organism>
<protein>
    <submittedName>
        <fullName evidence="1">Alpha/beta hydrolase</fullName>
    </submittedName>
</protein>
<evidence type="ECO:0000313" key="1">
    <source>
        <dbReference type="EMBL" id="QIV83882.1"/>
    </source>
</evidence>
<name>A0A6H0S8G1_9MYCO</name>
<dbReference type="GO" id="GO:0016787">
    <property type="term" value="F:hydrolase activity"/>
    <property type="evidence" value="ECO:0007669"/>
    <property type="project" value="UniProtKB-KW"/>
</dbReference>
<dbReference type="RefSeq" id="WP_168144245.1">
    <property type="nucleotide sequence ID" value="NZ_CBCSDT010000004.1"/>
</dbReference>
<dbReference type="AlphaFoldDB" id="A0A6H0S8G1"/>
<dbReference type="EMBL" id="CP038799">
    <property type="protein sequence ID" value="QIV83882.1"/>
    <property type="molecule type" value="Genomic_DNA"/>
</dbReference>
<proteinExistence type="predicted"/>